<protein>
    <submittedName>
        <fullName evidence="4">DNA-binding response OmpR family regulator</fullName>
    </submittedName>
</protein>
<dbReference type="GO" id="GO:0003677">
    <property type="term" value="F:DNA binding"/>
    <property type="evidence" value="ECO:0007669"/>
    <property type="project" value="UniProtKB-KW"/>
</dbReference>
<dbReference type="SMART" id="SM00448">
    <property type="entry name" value="REC"/>
    <property type="match status" value="1"/>
</dbReference>
<comment type="caution">
    <text evidence="4">The sequence shown here is derived from an EMBL/GenBank/DDBJ whole genome shotgun (WGS) entry which is preliminary data.</text>
</comment>
<evidence type="ECO:0000256" key="1">
    <source>
        <dbReference type="ARBA" id="ARBA00022553"/>
    </source>
</evidence>
<dbReference type="InterPro" id="IPR001789">
    <property type="entry name" value="Sig_transdc_resp-reg_receiver"/>
</dbReference>
<keyword evidence="1 2" id="KW-0597">Phosphoprotein</keyword>
<evidence type="ECO:0000313" key="5">
    <source>
        <dbReference type="Proteomes" id="UP000521017"/>
    </source>
</evidence>
<gene>
    <name evidence="4" type="ORF">HDF25_005150</name>
</gene>
<keyword evidence="4" id="KW-0238">DNA-binding</keyword>
<evidence type="ECO:0000256" key="2">
    <source>
        <dbReference type="PROSITE-ProRule" id="PRU00169"/>
    </source>
</evidence>
<dbReference type="InterPro" id="IPR011006">
    <property type="entry name" value="CheY-like_superfamily"/>
</dbReference>
<name>A0A7X0J8Z2_9SPHI</name>
<dbReference type="SUPFAM" id="SSF52172">
    <property type="entry name" value="CheY-like"/>
    <property type="match status" value="1"/>
</dbReference>
<dbReference type="Proteomes" id="UP000521017">
    <property type="component" value="Unassembled WGS sequence"/>
</dbReference>
<reference evidence="4 5" key="1">
    <citation type="submission" date="2020-08" db="EMBL/GenBank/DDBJ databases">
        <title>Genomic Encyclopedia of Type Strains, Phase IV (KMG-V): Genome sequencing to study the core and pangenomes of soil and plant-associated prokaryotes.</title>
        <authorList>
            <person name="Whitman W."/>
        </authorList>
    </citation>
    <scope>NUCLEOTIDE SEQUENCE [LARGE SCALE GENOMIC DNA]</scope>
    <source>
        <strain evidence="4 5">M2T3</strain>
    </source>
</reference>
<organism evidence="4 5">
    <name type="scientific">Pedobacter cryoconitis</name>
    <dbReference type="NCBI Taxonomy" id="188932"/>
    <lineage>
        <taxon>Bacteria</taxon>
        <taxon>Pseudomonadati</taxon>
        <taxon>Bacteroidota</taxon>
        <taxon>Sphingobacteriia</taxon>
        <taxon>Sphingobacteriales</taxon>
        <taxon>Sphingobacteriaceae</taxon>
        <taxon>Pedobacter</taxon>
    </lineage>
</organism>
<evidence type="ECO:0000259" key="3">
    <source>
        <dbReference type="PROSITE" id="PS50110"/>
    </source>
</evidence>
<dbReference type="Gene3D" id="3.40.50.2300">
    <property type="match status" value="1"/>
</dbReference>
<feature type="domain" description="Response regulatory" evidence="3">
    <location>
        <begin position="4"/>
        <end position="118"/>
    </location>
</feature>
<dbReference type="AlphaFoldDB" id="A0A7X0J8Z2"/>
<dbReference type="EMBL" id="JACHCC010000017">
    <property type="protein sequence ID" value="MBB6502965.1"/>
    <property type="molecule type" value="Genomic_DNA"/>
</dbReference>
<sequence length="120" mass="13735">MKKRIHVLEDDQDIRYIIEFLLKDEGYDLQLSSTFAELKSKLNEGLPDLFIIDVMLPDGNGIEICEDLKTDIFTKHIPVIVMSANPESKDKSVTASADDYISKPFDLDYVVKRIDKLLTK</sequence>
<dbReference type="PANTHER" id="PTHR44591">
    <property type="entry name" value="STRESS RESPONSE REGULATOR PROTEIN 1"/>
    <property type="match status" value="1"/>
</dbReference>
<accession>A0A7X0J8Z2</accession>
<proteinExistence type="predicted"/>
<evidence type="ECO:0000313" key="4">
    <source>
        <dbReference type="EMBL" id="MBB6502965.1"/>
    </source>
</evidence>
<dbReference type="GO" id="GO:0000160">
    <property type="term" value="P:phosphorelay signal transduction system"/>
    <property type="evidence" value="ECO:0007669"/>
    <property type="project" value="InterPro"/>
</dbReference>
<dbReference type="RefSeq" id="WP_184629203.1">
    <property type="nucleotide sequence ID" value="NZ_JACHCC010000017.1"/>
</dbReference>
<feature type="modified residue" description="4-aspartylphosphate" evidence="2">
    <location>
        <position position="53"/>
    </location>
</feature>
<dbReference type="InterPro" id="IPR050595">
    <property type="entry name" value="Bact_response_regulator"/>
</dbReference>
<dbReference type="PANTHER" id="PTHR44591:SF3">
    <property type="entry name" value="RESPONSE REGULATORY DOMAIN-CONTAINING PROTEIN"/>
    <property type="match status" value="1"/>
</dbReference>
<dbReference type="PROSITE" id="PS50110">
    <property type="entry name" value="RESPONSE_REGULATORY"/>
    <property type="match status" value="1"/>
</dbReference>
<dbReference type="Pfam" id="PF00072">
    <property type="entry name" value="Response_reg"/>
    <property type="match status" value="1"/>
</dbReference>